<reference evidence="2 3" key="1">
    <citation type="submission" date="2019-08" db="EMBL/GenBank/DDBJ databases">
        <title>The genome of the soybean aphid Biotype 1, its phylome, world population structure and adaptation to the North American continent.</title>
        <authorList>
            <person name="Giordano R."/>
            <person name="Donthu R.K."/>
            <person name="Hernandez A.G."/>
            <person name="Wright C.L."/>
            <person name="Zimin A.V."/>
        </authorList>
    </citation>
    <scope>NUCLEOTIDE SEQUENCE [LARGE SCALE GENOMIC DNA]</scope>
    <source>
        <tissue evidence="2">Whole aphids</tissue>
    </source>
</reference>
<feature type="non-terminal residue" evidence="2">
    <location>
        <position position="1"/>
    </location>
</feature>
<dbReference type="OrthoDB" id="10010417at2759"/>
<evidence type="ECO:0000313" key="3">
    <source>
        <dbReference type="Proteomes" id="UP000475862"/>
    </source>
</evidence>
<feature type="region of interest" description="Disordered" evidence="1">
    <location>
        <begin position="213"/>
        <end position="285"/>
    </location>
</feature>
<proteinExistence type="predicted"/>
<comment type="caution">
    <text evidence="2">The sequence shown here is derived from an EMBL/GenBank/DDBJ whole genome shotgun (WGS) entry which is preliminary data.</text>
</comment>
<feature type="compositionally biased region" description="Basic residues" evidence="1">
    <location>
        <begin position="266"/>
        <end position="284"/>
    </location>
</feature>
<protein>
    <submittedName>
        <fullName evidence="2">Uncharacterized protein</fullName>
    </submittedName>
</protein>
<sequence>EAFIYNNTLILSGGLFSLQALNLRARKAKAARRPQLSRDMKPGIIIENVAQTKRRLAETTLLATASLAPGSSSIVDEGPTNTGSGSQDDEEEGGSPGSDDCHIIHNDKSTDFILSTVMEETAMVATLATPPNLTTDPNGNLGSRPQDIDLVTRVLNPNQTVSSISDKISDKVPGKRRDSSATSSPIAMTTSSSTTLTATVTVAAAASTAIPQPIDRSSRTTQSLVKRSLSSMLRNGSEEDNSRCSKKEYKTATEGSSRFTIYKVNKASRKKREKSSARKERKATKTLAIVLVS</sequence>
<keyword evidence="3" id="KW-1185">Reference proteome</keyword>
<feature type="region of interest" description="Disordered" evidence="1">
    <location>
        <begin position="68"/>
        <end position="105"/>
    </location>
</feature>
<evidence type="ECO:0000313" key="2">
    <source>
        <dbReference type="EMBL" id="KAE9532356.1"/>
    </source>
</evidence>
<accession>A0A6G0TGY9</accession>
<name>A0A6G0TGY9_APHGL</name>
<dbReference type="EMBL" id="VYZN01000039">
    <property type="protein sequence ID" value="KAE9532356.1"/>
    <property type="molecule type" value="Genomic_DNA"/>
</dbReference>
<organism evidence="2 3">
    <name type="scientific">Aphis glycines</name>
    <name type="common">Soybean aphid</name>
    <dbReference type="NCBI Taxonomy" id="307491"/>
    <lineage>
        <taxon>Eukaryota</taxon>
        <taxon>Metazoa</taxon>
        <taxon>Ecdysozoa</taxon>
        <taxon>Arthropoda</taxon>
        <taxon>Hexapoda</taxon>
        <taxon>Insecta</taxon>
        <taxon>Pterygota</taxon>
        <taxon>Neoptera</taxon>
        <taxon>Paraneoptera</taxon>
        <taxon>Hemiptera</taxon>
        <taxon>Sternorrhyncha</taxon>
        <taxon>Aphidomorpha</taxon>
        <taxon>Aphidoidea</taxon>
        <taxon>Aphididae</taxon>
        <taxon>Aphidini</taxon>
        <taxon>Aphis</taxon>
        <taxon>Aphis</taxon>
    </lineage>
</organism>
<feature type="compositionally biased region" description="Basic and acidic residues" evidence="1">
    <location>
        <begin position="236"/>
        <end position="251"/>
    </location>
</feature>
<dbReference type="Proteomes" id="UP000475862">
    <property type="component" value="Unassembled WGS sequence"/>
</dbReference>
<feature type="compositionally biased region" description="Polar residues" evidence="1">
    <location>
        <begin position="219"/>
        <end position="234"/>
    </location>
</feature>
<feature type="compositionally biased region" description="Basic and acidic residues" evidence="1">
    <location>
        <begin position="167"/>
        <end position="179"/>
    </location>
</feature>
<evidence type="ECO:0000256" key="1">
    <source>
        <dbReference type="SAM" id="MobiDB-lite"/>
    </source>
</evidence>
<dbReference type="AlphaFoldDB" id="A0A6G0TGY9"/>
<gene>
    <name evidence="2" type="ORF">AGLY_009979</name>
</gene>
<feature type="region of interest" description="Disordered" evidence="1">
    <location>
        <begin position="164"/>
        <end position="193"/>
    </location>
</feature>